<gene>
    <name evidence="2" type="ORF">K491DRAFT_423225</name>
</gene>
<feature type="compositionally biased region" description="Polar residues" evidence="1">
    <location>
        <begin position="58"/>
        <end position="73"/>
    </location>
</feature>
<dbReference type="AlphaFoldDB" id="A0A6A6T7E5"/>
<feature type="compositionally biased region" description="Pro residues" evidence="1">
    <location>
        <begin position="494"/>
        <end position="506"/>
    </location>
</feature>
<feature type="region of interest" description="Disordered" evidence="1">
    <location>
        <begin position="58"/>
        <end position="86"/>
    </location>
</feature>
<sequence>MLPTSNFRFCQSLNTCTVTSRFTHIHRENAHRRRPNPASASASSWLFTIKPTAPLCSRNNNSHSNLHTDTPTSYEPPPSVLPLLQSSSTPPLTMAATIPYAPMGGIQASSWTAMLPDVGKWCNGLWDGIASLSFTKTPDILSTPTSEPHQDALRHIEAIIAPLPDIGPEVHISFHLPRFEVDMELMHDMCTSDLCDIIVDYVFGSASASPRESLLGLFSSIGGCLLALYAIIDRHWQTMAIIAIAGYLLYTRAEHKKETSLLQSQLDVLQSRLGRAHSRLDAAEVWADKGSKFFLDVRDVINDILEHLVSTKPDGSRTQAIELDTSGLRALVDELFERIGDLDKSFAGLENYVRTFLAHMKAGVDSDATCIKVLQDQRDAGVRMLRTLVIPGLRAQQAFQQRVKDLADDDFNGFLNAILVSVMADLATAVNTQSSNTGFRPGVGFPPLSYAPPAMPYHGTRGPQSLPLPPPPPPQIPLAPVPVTPAPVVSAPATPAPTTPLAPSPATPASVTPSPSRLSIPPHLRYKK</sequence>
<reference evidence="2" key="1">
    <citation type="journal article" date="2020" name="Stud. Mycol.">
        <title>101 Dothideomycetes genomes: a test case for predicting lifestyles and emergence of pathogens.</title>
        <authorList>
            <person name="Haridas S."/>
            <person name="Albert R."/>
            <person name="Binder M."/>
            <person name="Bloem J."/>
            <person name="Labutti K."/>
            <person name="Salamov A."/>
            <person name="Andreopoulos B."/>
            <person name="Baker S."/>
            <person name="Barry K."/>
            <person name="Bills G."/>
            <person name="Bluhm B."/>
            <person name="Cannon C."/>
            <person name="Castanera R."/>
            <person name="Culley D."/>
            <person name="Daum C."/>
            <person name="Ezra D."/>
            <person name="Gonzalez J."/>
            <person name="Henrissat B."/>
            <person name="Kuo A."/>
            <person name="Liang C."/>
            <person name="Lipzen A."/>
            <person name="Lutzoni F."/>
            <person name="Magnuson J."/>
            <person name="Mondo S."/>
            <person name="Nolan M."/>
            <person name="Ohm R."/>
            <person name="Pangilinan J."/>
            <person name="Park H.-J."/>
            <person name="Ramirez L."/>
            <person name="Alfaro M."/>
            <person name="Sun H."/>
            <person name="Tritt A."/>
            <person name="Yoshinaga Y."/>
            <person name="Zwiers L.-H."/>
            <person name="Turgeon B."/>
            <person name="Goodwin S."/>
            <person name="Spatafora J."/>
            <person name="Crous P."/>
            <person name="Grigoriev I."/>
        </authorList>
    </citation>
    <scope>NUCLEOTIDE SEQUENCE</scope>
    <source>
        <strain evidence="2">CBS 122681</strain>
    </source>
</reference>
<evidence type="ECO:0000313" key="2">
    <source>
        <dbReference type="EMBL" id="KAF2655592.1"/>
    </source>
</evidence>
<protein>
    <submittedName>
        <fullName evidence="2">Uncharacterized protein</fullName>
    </submittedName>
</protein>
<dbReference type="EMBL" id="MU004347">
    <property type="protein sequence ID" value="KAF2655592.1"/>
    <property type="molecule type" value="Genomic_DNA"/>
</dbReference>
<keyword evidence="3" id="KW-1185">Reference proteome</keyword>
<feature type="compositionally biased region" description="Pro residues" evidence="1">
    <location>
        <begin position="466"/>
        <end position="485"/>
    </location>
</feature>
<feature type="region of interest" description="Disordered" evidence="1">
    <location>
        <begin position="454"/>
        <end position="528"/>
    </location>
</feature>
<accession>A0A6A6T7E5</accession>
<evidence type="ECO:0000256" key="1">
    <source>
        <dbReference type="SAM" id="MobiDB-lite"/>
    </source>
</evidence>
<dbReference type="Proteomes" id="UP000799324">
    <property type="component" value="Unassembled WGS sequence"/>
</dbReference>
<feature type="compositionally biased region" description="Low complexity" evidence="1">
    <location>
        <begin position="507"/>
        <end position="516"/>
    </location>
</feature>
<name>A0A6A6T7E5_9PLEO</name>
<proteinExistence type="predicted"/>
<evidence type="ECO:0000313" key="3">
    <source>
        <dbReference type="Proteomes" id="UP000799324"/>
    </source>
</evidence>
<organism evidence="2 3">
    <name type="scientific">Lophiostoma macrostomum CBS 122681</name>
    <dbReference type="NCBI Taxonomy" id="1314788"/>
    <lineage>
        <taxon>Eukaryota</taxon>
        <taxon>Fungi</taxon>
        <taxon>Dikarya</taxon>
        <taxon>Ascomycota</taxon>
        <taxon>Pezizomycotina</taxon>
        <taxon>Dothideomycetes</taxon>
        <taxon>Pleosporomycetidae</taxon>
        <taxon>Pleosporales</taxon>
        <taxon>Lophiostomataceae</taxon>
        <taxon>Lophiostoma</taxon>
    </lineage>
</organism>